<feature type="transmembrane region" description="Helical" evidence="5">
    <location>
        <begin position="613"/>
        <end position="631"/>
    </location>
</feature>
<comment type="pathway">
    <text evidence="2">Protein modification; protein ubiquitination.</text>
</comment>
<evidence type="ECO:0000313" key="8">
    <source>
        <dbReference type="Proteomes" id="UP000823749"/>
    </source>
</evidence>
<dbReference type="GO" id="GO:0016020">
    <property type="term" value="C:membrane"/>
    <property type="evidence" value="ECO:0007669"/>
    <property type="project" value="UniProtKB-SubCell"/>
</dbReference>
<keyword evidence="8" id="KW-1185">Reference proteome</keyword>
<comment type="subcellular location">
    <subcellularLocation>
        <location evidence="1">Membrane</location>
    </subcellularLocation>
</comment>
<proteinExistence type="inferred from homology"/>
<evidence type="ECO:0000313" key="7">
    <source>
        <dbReference type="EMBL" id="KAG5564022.1"/>
    </source>
</evidence>
<dbReference type="InterPro" id="IPR003131">
    <property type="entry name" value="T1-type_BTB"/>
</dbReference>
<evidence type="ECO:0000256" key="4">
    <source>
        <dbReference type="ARBA" id="ARBA00023002"/>
    </source>
</evidence>
<dbReference type="InterPro" id="IPR036322">
    <property type="entry name" value="WD40_repeat_dom_sf"/>
</dbReference>
<dbReference type="InterPro" id="IPR012171">
    <property type="entry name" value="Fatty_acid_desaturase"/>
</dbReference>
<comment type="caution">
    <text evidence="7">The sequence shown here is derived from an EMBL/GenBank/DDBJ whole genome shotgun (WGS) entry which is preliminary data.</text>
</comment>
<dbReference type="PANTHER" id="PTHR32100">
    <property type="entry name" value="OMEGA-6 FATTY ACID DESATURASE, CHLOROPLASTIC"/>
    <property type="match status" value="1"/>
</dbReference>
<feature type="transmembrane region" description="Helical" evidence="5">
    <location>
        <begin position="762"/>
        <end position="780"/>
    </location>
</feature>
<dbReference type="InterPro" id="IPR000210">
    <property type="entry name" value="BTB/POZ_dom"/>
</dbReference>
<dbReference type="AlphaFoldDB" id="A0AAV6LGB8"/>
<feature type="transmembrane region" description="Helical" evidence="5">
    <location>
        <begin position="637"/>
        <end position="657"/>
    </location>
</feature>
<dbReference type="InterPro" id="IPR011333">
    <property type="entry name" value="SKP1/BTB/POZ_sf"/>
</dbReference>
<dbReference type="CDD" id="cd03507">
    <property type="entry name" value="Delta12-FADS-like"/>
    <property type="match status" value="1"/>
</dbReference>
<dbReference type="GO" id="GO:0016491">
    <property type="term" value="F:oxidoreductase activity"/>
    <property type="evidence" value="ECO:0007669"/>
    <property type="project" value="UniProtKB-KW"/>
</dbReference>
<dbReference type="InterPro" id="IPR005804">
    <property type="entry name" value="FA_desaturase_dom"/>
</dbReference>
<dbReference type="GO" id="GO:0051260">
    <property type="term" value="P:protein homooligomerization"/>
    <property type="evidence" value="ECO:0007669"/>
    <property type="project" value="InterPro"/>
</dbReference>
<dbReference type="PROSITE" id="PS50097">
    <property type="entry name" value="BTB"/>
    <property type="match status" value="1"/>
</dbReference>
<evidence type="ECO:0000256" key="5">
    <source>
        <dbReference type="SAM" id="Phobius"/>
    </source>
</evidence>
<keyword evidence="4" id="KW-0560">Oxidoreductase</keyword>
<evidence type="ECO:0000256" key="1">
    <source>
        <dbReference type="ARBA" id="ARBA00004370"/>
    </source>
</evidence>
<evidence type="ECO:0000256" key="2">
    <source>
        <dbReference type="ARBA" id="ARBA00004906"/>
    </source>
</evidence>
<accession>A0AAV6LGB8</accession>
<dbReference type="SUPFAM" id="SSF54695">
    <property type="entry name" value="POZ domain"/>
    <property type="match status" value="1"/>
</dbReference>
<protein>
    <recommendedName>
        <fullName evidence="6">BTB domain-containing protein</fullName>
    </recommendedName>
</protein>
<sequence length="934" mass="106764">MANQKDRVKFNVGGKTFETTATTFAVAGRNSFFGALFDENWNLQPDQSNEYFINRDPDCFGVLLNLLRTGELCTPHHIPEKLLYREAMFYGLLDHVRSAKWGPFDGNRLCLSQSIKNYAAADGTVIRASPHGGCCVAHSNVVHVYDWMLEEHPPVNLDFQKVNDVGWIDEETFVVGASERQGGGGGMGLFSASTGELRHRFQVTCWDQLKGYTAGALCSSSDKIFSSCKSGKDIKNGICVWDQVTGKLIDCYEEAPGSLLDRSLGNADRLQWLHSTNCLMVASLSKKEKDYSLISLWDVRVKKMVWNWPDSFQYSNGSWIQYSDSSMKTVRDVIAMEEVNSICAVNQYEEFGFLDLRSSREVRSVMGLRTFNMCNKSKVKLALHDNQLFLLTHGRISVFCGPDWEPTSRLPRPDTAPICDISLGGDRLFALHEASNSLGFFHVDLLFFIFVSLVMVEDGIAYDAFRRKLCAYLAMNQMGNPGFEMVAKISTTSWNSLSSKLFQFLVNVVLLNEELIKCICYFKWENLPTKRGKHQRPLFPIKRTTIVRAVAVPVAPSPAEILPSPAESAEYRIQLSKTYGFRQIGEPLPDNVTLKDIIGTLPKKVFEIDDMKAWKSVLISVTSYVLGLFMISKSPWFLLPLAWAWTGTAITGFFVIGHDCAHKSFSKNKLVEDIVGTLAFLPLIYPYEPWRFKHDQHHAKTNMLSEDTAWHPVRREEFDSSPVLRKAIIYGYGPFRPWMSIGHWLMWHFDTKKFRPNELKRVKISLACVCAFMAVGWPLIVYQTGIMGWIKFWLMPWLGYHFWMSTFTMVHHTAPHIPFKHSDEWNAARAQLNGTVHCDYPRWIETLCHDINVHIPHHISPRIPSYNLRAAHQSLRDNWGKYLNEATWNWRLMKTILTVCHVYNKEQNYIPFDEIAPKESYPITFLKKVMPDSA</sequence>
<dbReference type="Pfam" id="PF25279">
    <property type="entry name" value="Beta_prop_At2g24240"/>
    <property type="match status" value="1"/>
</dbReference>
<keyword evidence="5" id="KW-1133">Transmembrane helix</keyword>
<feature type="domain" description="BTB" evidence="6">
    <location>
        <begin position="6"/>
        <end position="76"/>
    </location>
</feature>
<keyword evidence="5" id="KW-0812">Transmembrane</keyword>
<dbReference type="Gene3D" id="3.30.710.10">
    <property type="entry name" value="Potassium Channel Kv1.1, Chain A"/>
    <property type="match status" value="1"/>
</dbReference>
<evidence type="ECO:0000256" key="3">
    <source>
        <dbReference type="ARBA" id="ARBA00009295"/>
    </source>
</evidence>
<keyword evidence="5" id="KW-0472">Membrane</keyword>
<feature type="transmembrane region" description="Helical" evidence="5">
    <location>
        <begin position="445"/>
        <end position="465"/>
    </location>
</feature>
<organism evidence="7 8">
    <name type="scientific">Rhododendron griersonianum</name>
    <dbReference type="NCBI Taxonomy" id="479676"/>
    <lineage>
        <taxon>Eukaryota</taxon>
        <taxon>Viridiplantae</taxon>
        <taxon>Streptophyta</taxon>
        <taxon>Embryophyta</taxon>
        <taxon>Tracheophyta</taxon>
        <taxon>Spermatophyta</taxon>
        <taxon>Magnoliopsida</taxon>
        <taxon>eudicotyledons</taxon>
        <taxon>Gunneridae</taxon>
        <taxon>Pentapetalae</taxon>
        <taxon>asterids</taxon>
        <taxon>Ericales</taxon>
        <taxon>Ericaceae</taxon>
        <taxon>Ericoideae</taxon>
        <taxon>Rhodoreae</taxon>
        <taxon>Rhododendron</taxon>
    </lineage>
</organism>
<evidence type="ECO:0000259" key="6">
    <source>
        <dbReference type="PROSITE" id="PS50097"/>
    </source>
</evidence>
<comment type="similarity">
    <text evidence="3">Belongs to the fatty acid desaturase type 1 family.</text>
</comment>
<dbReference type="SUPFAM" id="SSF50978">
    <property type="entry name" value="WD40 repeat-like"/>
    <property type="match status" value="1"/>
</dbReference>
<dbReference type="CDD" id="cd18316">
    <property type="entry name" value="BTB_POZ_KCTD-like"/>
    <property type="match status" value="1"/>
</dbReference>
<reference evidence="7" key="1">
    <citation type="submission" date="2020-08" db="EMBL/GenBank/DDBJ databases">
        <title>Plant Genome Project.</title>
        <authorList>
            <person name="Zhang R.-G."/>
        </authorList>
    </citation>
    <scope>NUCLEOTIDE SEQUENCE</scope>
    <source>
        <strain evidence="7">WSP0</strain>
        <tissue evidence="7">Leaf</tissue>
    </source>
</reference>
<dbReference type="Pfam" id="PF00487">
    <property type="entry name" value="FA_desaturase"/>
    <property type="match status" value="1"/>
</dbReference>
<dbReference type="EMBL" id="JACTNZ010000001">
    <property type="protein sequence ID" value="KAG5564022.1"/>
    <property type="molecule type" value="Genomic_DNA"/>
</dbReference>
<dbReference type="Pfam" id="PF02214">
    <property type="entry name" value="BTB_2"/>
    <property type="match status" value="1"/>
</dbReference>
<name>A0AAV6LGB8_9ERIC</name>
<dbReference type="SMART" id="SM00225">
    <property type="entry name" value="BTB"/>
    <property type="match status" value="1"/>
</dbReference>
<dbReference type="GO" id="GO:0006629">
    <property type="term" value="P:lipid metabolic process"/>
    <property type="evidence" value="ECO:0007669"/>
    <property type="project" value="InterPro"/>
</dbReference>
<dbReference type="Proteomes" id="UP000823749">
    <property type="component" value="Chromosome 1"/>
</dbReference>
<gene>
    <name evidence="7" type="ORF">RHGRI_000264</name>
</gene>
<dbReference type="InterPro" id="IPR057441">
    <property type="entry name" value="Beta_prop_At2g24240"/>
</dbReference>